<comment type="caution">
    <text evidence="2">The sequence shown here is derived from an EMBL/GenBank/DDBJ whole genome shotgun (WGS) entry which is preliminary data.</text>
</comment>
<keyword evidence="3" id="KW-1185">Reference proteome</keyword>
<keyword evidence="1" id="KW-0732">Signal</keyword>
<evidence type="ECO:0000313" key="2">
    <source>
        <dbReference type="EMBL" id="SIQ16200.1"/>
    </source>
</evidence>
<dbReference type="Proteomes" id="UP000186308">
    <property type="component" value="Unassembled WGS sequence"/>
</dbReference>
<protein>
    <recommendedName>
        <fullName evidence="4">Lipoprotein</fullName>
    </recommendedName>
</protein>
<dbReference type="EMBL" id="FTNE01000002">
    <property type="protein sequence ID" value="SIQ16200.1"/>
    <property type="molecule type" value="Genomic_DNA"/>
</dbReference>
<organism evidence="2 3">
    <name type="scientific">Acidiphilium rubrum</name>
    <dbReference type="NCBI Taxonomy" id="526"/>
    <lineage>
        <taxon>Bacteria</taxon>
        <taxon>Pseudomonadati</taxon>
        <taxon>Pseudomonadota</taxon>
        <taxon>Alphaproteobacteria</taxon>
        <taxon>Acetobacterales</taxon>
        <taxon>Acidocellaceae</taxon>
        <taxon>Acidiphilium</taxon>
    </lineage>
</organism>
<evidence type="ECO:0000313" key="3">
    <source>
        <dbReference type="Proteomes" id="UP000186308"/>
    </source>
</evidence>
<accession>A0A8G2FF88</accession>
<name>A0A8G2FF88_ACIRU</name>
<feature type="signal peptide" evidence="1">
    <location>
        <begin position="1"/>
        <end position="25"/>
    </location>
</feature>
<evidence type="ECO:0000256" key="1">
    <source>
        <dbReference type="SAM" id="SignalP"/>
    </source>
</evidence>
<reference evidence="2 3" key="1">
    <citation type="submission" date="2017-01" db="EMBL/GenBank/DDBJ databases">
        <authorList>
            <person name="Varghese N."/>
            <person name="Submissions S."/>
        </authorList>
    </citation>
    <scope>NUCLEOTIDE SEQUENCE [LARGE SCALE GENOMIC DNA]</scope>
    <source>
        <strain evidence="2 3">ATCC 35905</strain>
    </source>
</reference>
<dbReference type="AlphaFoldDB" id="A0A8G2FF88"/>
<dbReference type="PROSITE" id="PS51257">
    <property type="entry name" value="PROKAR_LIPOPROTEIN"/>
    <property type="match status" value="1"/>
</dbReference>
<sequence length="123" mass="13111">MRNVFLAAPLAAIALAGCAVGPSLAEQMSGYVGRPESVLVAQLGVPDRRIHVGGLTYFAYVHKSFHYQSGSFGYGGFGGFYGPFYGPFYGGGFPAEAYTNECTTTFTLKDKVVQSFALRGNDC</sequence>
<feature type="chain" id="PRO_5034361439" description="Lipoprotein" evidence="1">
    <location>
        <begin position="26"/>
        <end position="123"/>
    </location>
</feature>
<proteinExistence type="predicted"/>
<gene>
    <name evidence="2" type="ORF">SAMN05421828_10261</name>
</gene>
<evidence type="ECO:0008006" key="4">
    <source>
        <dbReference type="Google" id="ProtNLM"/>
    </source>
</evidence>
<dbReference type="RefSeq" id="WP_029311432.1">
    <property type="nucleotide sequence ID" value="NZ_FTNE01000002.1"/>
</dbReference>